<organism evidence="1 2">
    <name type="scientific">Cryptococcus deneoformans (strain JEC21 / ATCC MYA-565)</name>
    <name type="common">Cryptococcus neoformans var. neoformans serotype D</name>
    <dbReference type="NCBI Taxonomy" id="214684"/>
    <lineage>
        <taxon>Eukaryota</taxon>
        <taxon>Fungi</taxon>
        <taxon>Dikarya</taxon>
        <taxon>Basidiomycota</taxon>
        <taxon>Agaricomycotina</taxon>
        <taxon>Tremellomycetes</taxon>
        <taxon>Tremellales</taxon>
        <taxon>Cryptococcaceae</taxon>
        <taxon>Cryptococcus</taxon>
        <taxon>Cryptococcus neoformans species complex</taxon>
    </lineage>
</organism>
<dbReference type="KEGG" id="cne:CNF03150"/>
<sequence length="115" mass="13067">MHYQRRDIEFEERMCFGQLLDIITVILPHHPTSNADSGEITIALAHVNPIMDRKVTLGSKDWVCYDRFAKEELVDLASVNQSMDRVESIIKGKKKKNFIIDCGAPASRVMFTAAE</sequence>
<keyword evidence="2" id="KW-1185">Reference proteome</keyword>
<dbReference type="STRING" id="214684.Q5KF43"/>
<dbReference type="EMBL" id="AE017346">
    <property type="protein sequence ID" value="AAW44321.1"/>
    <property type="molecule type" value="Genomic_DNA"/>
</dbReference>
<dbReference type="Proteomes" id="UP000002149">
    <property type="component" value="Chromosome 6"/>
</dbReference>
<dbReference type="HOGENOM" id="CLU_2108915_0_0_1"/>
<name>Q5KF43_CRYD1</name>
<reference evidence="1 2" key="1">
    <citation type="journal article" date="2005" name="Science">
        <title>The genome of the basidiomycetous yeast and human pathogen Cryptococcus neoformans.</title>
        <authorList>
            <person name="Loftus B.J."/>
            <person name="Fung E."/>
            <person name="Roncaglia P."/>
            <person name="Rowley D."/>
            <person name="Amedeo P."/>
            <person name="Bruno D."/>
            <person name="Vamathevan J."/>
            <person name="Miranda M."/>
            <person name="Anderson I.J."/>
            <person name="Fraser J.A."/>
            <person name="Allen J.E."/>
            <person name="Bosdet I.E."/>
            <person name="Brent M.R."/>
            <person name="Chiu R."/>
            <person name="Doering T.L."/>
            <person name="Donlin M.J."/>
            <person name="D'Souza C.A."/>
            <person name="Fox D.S."/>
            <person name="Grinberg V."/>
            <person name="Fu J."/>
            <person name="Fukushima M."/>
            <person name="Haas B.J."/>
            <person name="Huang J.C."/>
            <person name="Janbon G."/>
            <person name="Jones S.J."/>
            <person name="Koo H.L."/>
            <person name="Krzywinski M.I."/>
            <person name="Kwon-Chung J.K."/>
            <person name="Lengeler K.B."/>
            <person name="Maiti R."/>
            <person name="Marra M.A."/>
            <person name="Marra R.E."/>
            <person name="Mathewson C.A."/>
            <person name="Mitchell T.G."/>
            <person name="Pertea M."/>
            <person name="Riggs F.R."/>
            <person name="Salzberg S.L."/>
            <person name="Schein J.E."/>
            <person name="Shvartsbeyn A."/>
            <person name="Shin H."/>
            <person name="Shumway M."/>
            <person name="Specht C.A."/>
            <person name="Suh B.B."/>
            <person name="Tenney A."/>
            <person name="Utterback T.R."/>
            <person name="Wickes B.L."/>
            <person name="Wortman J.R."/>
            <person name="Wye N.H."/>
            <person name="Kronstad J.W."/>
            <person name="Lodge J.K."/>
            <person name="Heitman J."/>
            <person name="Davis R.W."/>
            <person name="Fraser C.M."/>
            <person name="Hyman R.W."/>
        </authorList>
    </citation>
    <scope>NUCLEOTIDE SEQUENCE [LARGE SCALE GENOMIC DNA]</scope>
    <source>
        <strain evidence="2">JEC21 / ATCC MYA-565</strain>
    </source>
</reference>
<dbReference type="InParanoid" id="Q5KF43"/>
<protein>
    <submittedName>
        <fullName evidence="1">Expressed protein</fullName>
    </submittedName>
</protein>
<gene>
    <name evidence="1" type="ordered locus">CNF03150</name>
</gene>
<evidence type="ECO:0000313" key="2">
    <source>
        <dbReference type="Proteomes" id="UP000002149"/>
    </source>
</evidence>
<dbReference type="OrthoDB" id="6613063at2759"/>
<dbReference type="PaxDb" id="214684-Q5KF43"/>
<accession>Q5KF43</accession>
<dbReference type="AlphaFoldDB" id="Q5KF43"/>
<proteinExistence type="predicted"/>
<dbReference type="VEuPathDB" id="FungiDB:CNF03150"/>
<evidence type="ECO:0000313" key="1">
    <source>
        <dbReference type="EMBL" id="AAW44321.1"/>
    </source>
</evidence>
<dbReference type="RefSeq" id="XP_571628.1">
    <property type="nucleotide sequence ID" value="XM_571628.2"/>
</dbReference>
<dbReference type="GeneID" id="3258207"/>